<keyword evidence="1" id="KW-0812">Transmembrane</keyword>
<reference evidence="3" key="1">
    <citation type="journal article" date="2019" name="Int. J. Syst. Evol. Microbiol.">
        <title>The Global Catalogue of Microorganisms (GCM) 10K type strain sequencing project: providing services to taxonomists for standard genome sequencing and annotation.</title>
        <authorList>
            <consortium name="The Broad Institute Genomics Platform"/>
            <consortium name="The Broad Institute Genome Sequencing Center for Infectious Disease"/>
            <person name="Wu L."/>
            <person name="Ma J."/>
        </authorList>
    </citation>
    <scope>NUCLEOTIDE SEQUENCE [LARGE SCALE GENOMIC DNA]</scope>
    <source>
        <strain evidence="3">CGMCC 4.7317</strain>
    </source>
</reference>
<organism evidence="2 3">
    <name type="scientific">Longivirga aurantiaca</name>
    <dbReference type="NCBI Taxonomy" id="1837743"/>
    <lineage>
        <taxon>Bacteria</taxon>
        <taxon>Bacillati</taxon>
        <taxon>Actinomycetota</taxon>
        <taxon>Actinomycetes</taxon>
        <taxon>Sporichthyales</taxon>
        <taxon>Sporichthyaceae</taxon>
        <taxon>Longivirga</taxon>
    </lineage>
</organism>
<gene>
    <name evidence="2" type="ORF">ACFQGU_03290</name>
</gene>
<keyword evidence="3" id="KW-1185">Reference proteome</keyword>
<keyword evidence="1" id="KW-1133">Transmembrane helix</keyword>
<comment type="caution">
    <text evidence="2">The sequence shown here is derived from an EMBL/GenBank/DDBJ whole genome shotgun (WGS) entry which is preliminary data.</text>
</comment>
<dbReference type="RefSeq" id="WP_386763918.1">
    <property type="nucleotide sequence ID" value="NZ_JBHSTI010000002.1"/>
</dbReference>
<dbReference type="EMBL" id="JBHSTI010000002">
    <property type="protein sequence ID" value="MFC6236888.1"/>
    <property type="molecule type" value="Genomic_DNA"/>
</dbReference>
<evidence type="ECO:0000256" key="1">
    <source>
        <dbReference type="SAM" id="Phobius"/>
    </source>
</evidence>
<name>A0ABW1SYD4_9ACTN</name>
<accession>A0ABW1SYD4</accession>
<sequence length="81" mass="9061">MGYFWYVLVGLVLLGLSGLMLYALVTERGDWLNRLWMPFPWENTNGGRGPRSTEFSALVVGVVFGVIGFLVLTYVALSFLL</sequence>
<dbReference type="Proteomes" id="UP001596138">
    <property type="component" value="Unassembled WGS sequence"/>
</dbReference>
<protein>
    <submittedName>
        <fullName evidence="2">Uncharacterized protein</fullName>
    </submittedName>
</protein>
<proteinExistence type="predicted"/>
<keyword evidence="1" id="KW-0472">Membrane</keyword>
<evidence type="ECO:0000313" key="3">
    <source>
        <dbReference type="Proteomes" id="UP001596138"/>
    </source>
</evidence>
<evidence type="ECO:0000313" key="2">
    <source>
        <dbReference type="EMBL" id="MFC6236888.1"/>
    </source>
</evidence>
<feature type="transmembrane region" description="Helical" evidence="1">
    <location>
        <begin position="55"/>
        <end position="77"/>
    </location>
</feature>
<feature type="transmembrane region" description="Helical" evidence="1">
    <location>
        <begin position="6"/>
        <end position="25"/>
    </location>
</feature>